<keyword evidence="3" id="KW-1185">Reference proteome</keyword>
<sequence>MLLSTSSRTTDCMHTKIFIKAMEAGDVSTAALRTRMALRAGAADFSVPRVVGSTLVVYVLWRKFFSAVMFTSKKATCIAPGCRSFARRCGHVRNARQAREVLDPEEGGAGMTIYVPGTAKVKRDKSARPRFVTSEEEDVGLEKLASDTRRAAKDSPEAELSHRRSRNLLACAGEMADGEAWNRTADWKALFHSGLRNHENHSEEDLKSMAALYESSLRRGLVKDTAMGLVEALCGSCGQRRGDQPVTFETVEVYTPHPTAPPLRLQVGRWDCQREACGVTVEYDGGDDGLFTYRRRNRKKLWIVFTRGLVDKLLSFVVFARSTYTAATRHLAADVQSFRLRRQDVVKLGTAAARSFTIPPETARCPICGPNPKFIVIDVQALGSTDLDDTHPVRSGEDCPVLPIYASNLCVVTHALSRDAIDKVLGGAKELTENQVHLLRLWGQERPRRRLPTVEAAAADVFFHIFPVGICAPPAQSGEAEPPAKKAAVISDSAGVAARPEKRMGLQAALRQDEEGNLVLGGPGKPVNAPVETWRDRVGVCAPAFTKYVRDDERSWHSAVPFLKSTLSDSVKSMFQDDDERAVKLLADALMLQGRDAWREVNKAVDGVGFVASFIGSFADEIDVNSSFRVALGALLNRALEIEKWTDDEFTNVTSSDHFKWQCWKNAEYCFKWAKTPTPADFAA</sequence>
<accession>A0A1X6NRH1</accession>
<organism evidence="2 3">
    <name type="scientific">Porphyra umbilicalis</name>
    <name type="common">Purple laver</name>
    <name type="synonym">Red alga</name>
    <dbReference type="NCBI Taxonomy" id="2786"/>
    <lineage>
        <taxon>Eukaryota</taxon>
        <taxon>Rhodophyta</taxon>
        <taxon>Bangiophyceae</taxon>
        <taxon>Bangiales</taxon>
        <taxon>Bangiaceae</taxon>
        <taxon>Porphyra</taxon>
    </lineage>
</organism>
<evidence type="ECO:0000313" key="2">
    <source>
        <dbReference type="EMBL" id="OSX71177.1"/>
    </source>
</evidence>
<feature type="compositionally biased region" description="Basic and acidic residues" evidence="1">
    <location>
        <begin position="140"/>
        <end position="162"/>
    </location>
</feature>
<proteinExistence type="predicted"/>
<evidence type="ECO:0000313" key="3">
    <source>
        <dbReference type="Proteomes" id="UP000218209"/>
    </source>
</evidence>
<evidence type="ECO:0000256" key="1">
    <source>
        <dbReference type="SAM" id="MobiDB-lite"/>
    </source>
</evidence>
<feature type="region of interest" description="Disordered" evidence="1">
    <location>
        <begin position="125"/>
        <end position="163"/>
    </location>
</feature>
<protein>
    <submittedName>
        <fullName evidence="2">Uncharacterized protein</fullName>
    </submittedName>
</protein>
<dbReference type="AlphaFoldDB" id="A0A1X6NRH1"/>
<dbReference type="EMBL" id="KV919160">
    <property type="protein sequence ID" value="OSX71177.1"/>
    <property type="molecule type" value="Genomic_DNA"/>
</dbReference>
<reference evidence="2 3" key="1">
    <citation type="submission" date="2017-03" db="EMBL/GenBank/DDBJ databases">
        <title>WGS assembly of Porphyra umbilicalis.</title>
        <authorList>
            <person name="Brawley S.H."/>
            <person name="Blouin N.A."/>
            <person name="Ficko-Blean E."/>
            <person name="Wheeler G.L."/>
            <person name="Lohr M."/>
            <person name="Goodson H.V."/>
            <person name="Jenkins J.W."/>
            <person name="Blaby-Haas C.E."/>
            <person name="Helliwell K.E."/>
            <person name="Chan C."/>
            <person name="Marriage T."/>
            <person name="Bhattacharya D."/>
            <person name="Klein A.S."/>
            <person name="Badis Y."/>
            <person name="Brodie J."/>
            <person name="Cao Y."/>
            <person name="Collen J."/>
            <person name="Dittami S.M."/>
            <person name="Gachon C.M."/>
            <person name="Green B.R."/>
            <person name="Karpowicz S."/>
            <person name="Kim J.W."/>
            <person name="Kudahl U."/>
            <person name="Lin S."/>
            <person name="Michel G."/>
            <person name="Mittag M."/>
            <person name="Olson B.J."/>
            <person name="Pangilinan J."/>
            <person name="Peng Y."/>
            <person name="Qiu H."/>
            <person name="Shu S."/>
            <person name="Singer J.T."/>
            <person name="Smith A.G."/>
            <person name="Sprecher B.N."/>
            <person name="Wagner V."/>
            <person name="Wang W."/>
            <person name="Wang Z.-Y."/>
            <person name="Yan J."/>
            <person name="Yarish C."/>
            <person name="Zoeuner-Riek S."/>
            <person name="Zhuang Y."/>
            <person name="Zou Y."/>
            <person name="Lindquist E.A."/>
            <person name="Grimwood J."/>
            <person name="Barry K."/>
            <person name="Rokhsar D.S."/>
            <person name="Schmutz J."/>
            <person name="Stiller J.W."/>
            <person name="Grossman A.R."/>
            <person name="Prochnik S.E."/>
        </authorList>
    </citation>
    <scope>NUCLEOTIDE SEQUENCE [LARGE SCALE GENOMIC DNA]</scope>
    <source>
        <strain evidence="2">4086291</strain>
    </source>
</reference>
<gene>
    <name evidence="2" type="ORF">BU14_0580s0001</name>
</gene>
<dbReference type="Proteomes" id="UP000218209">
    <property type="component" value="Unassembled WGS sequence"/>
</dbReference>
<name>A0A1X6NRH1_PORUM</name>